<name>A0A9W8E9X3_9FUNG</name>
<keyword evidence="1" id="KW-0175">Coiled coil</keyword>
<protein>
    <submittedName>
        <fullName evidence="3">Uncharacterized protein</fullName>
    </submittedName>
</protein>
<dbReference type="AlphaFoldDB" id="A0A9W8E9X3"/>
<evidence type="ECO:0000313" key="4">
    <source>
        <dbReference type="Proteomes" id="UP001150925"/>
    </source>
</evidence>
<evidence type="ECO:0000313" key="3">
    <source>
        <dbReference type="EMBL" id="KAJ1969366.1"/>
    </source>
</evidence>
<dbReference type="Proteomes" id="UP001150925">
    <property type="component" value="Unassembled WGS sequence"/>
</dbReference>
<dbReference type="EMBL" id="JANBPY010000066">
    <property type="protein sequence ID" value="KAJ1969366.1"/>
    <property type="molecule type" value="Genomic_DNA"/>
</dbReference>
<gene>
    <name evidence="3" type="ORF">IWQ62_000671</name>
</gene>
<feature type="compositionally biased region" description="Polar residues" evidence="2">
    <location>
        <begin position="75"/>
        <end position="86"/>
    </location>
</feature>
<sequence length="131" mass="14804">MLRNLQEKQQLHDKKFTELDRLRTENLALRKASEKKDTEILALTKAVESLQHNRNRHEAQLMGVNTAHSPEKGTDTQTVHARSSYQANKQSFAQVVKQVDPQLPFATAGHRFPCPSSPRHNEAAAHMAKSV</sequence>
<feature type="coiled-coil region" evidence="1">
    <location>
        <begin position="5"/>
        <end position="60"/>
    </location>
</feature>
<reference evidence="3" key="1">
    <citation type="submission" date="2022-07" db="EMBL/GenBank/DDBJ databases">
        <title>Phylogenomic reconstructions and comparative analyses of Kickxellomycotina fungi.</title>
        <authorList>
            <person name="Reynolds N.K."/>
            <person name="Stajich J.E."/>
            <person name="Barry K."/>
            <person name="Grigoriev I.V."/>
            <person name="Crous P."/>
            <person name="Smith M.E."/>
        </authorList>
    </citation>
    <scope>NUCLEOTIDE SEQUENCE</scope>
    <source>
        <strain evidence="3">RSA 1196</strain>
    </source>
</reference>
<proteinExistence type="predicted"/>
<evidence type="ECO:0000256" key="1">
    <source>
        <dbReference type="SAM" id="Coils"/>
    </source>
</evidence>
<comment type="caution">
    <text evidence="3">The sequence shown here is derived from an EMBL/GenBank/DDBJ whole genome shotgun (WGS) entry which is preliminary data.</text>
</comment>
<organism evidence="3 4">
    <name type="scientific">Dispira parvispora</name>
    <dbReference type="NCBI Taxonomy" id="1520584"/>
    <lineage>
        <taxon>Eukaryota</taxon>
        <taxon>Fungi</taxon>
        <taxon>Fungi incertae sedis</taxon>
        <taxon>Zoopagomycota</taxon>
        <taxon>Kickxellomycotina</taxon>
        <taxon>Dimargaritomycetes</taxon>
        <taxon>Dimargaritales</taxon>
        <taxon>Dimargaritaceae</taxon>
        <taxon>Dispira</taxon>
    </lineage>
</organism>
<evidence type="ECO:0000256" key="2">
    <source>
        <dbReference type="SAM" id="MobiDB-lite"/>
    </source>
</evidence>
<keyword evidence="4" id="KW-1185">Reference proteome</keyword>
<accession>A0A9W8E9X3</accession>
<feature type="region of interest" description="Disordered" evidence="2">
    <location>
        <begin position="110"/>
        <end position="131"/>
    </location>
</feature>
<feature type="region of interest" description="Disordered" evidence="2">
    <location>
        <begin position="62"/>
        <end position="86"/>
    </location>
</feature>